<evidence type="ECO:0000256" key="4">
    <source>
        <dbReference type="SAM" id="MobiDB-lite"/>
    </source>
</evidence>
<feature type="compositionally biased region" description="Low complexity" evidence="4">
    <location>
        <begin position="742"/>
        <end position="768"/>
    </location>
</feature>
<gene>
    <name evidence="6" type="primary">PARPA_13249.1 scaffold 46269</name>
</gene>
<dbReference type="EMBL" id="LN733967">
    <property type="protein sequence ID" value="CEP18940.1"/>
    <property type="molecule type" value="Genomic_DNA"/>
</dbReference>
<dbReference type="Proteomes" id="UP000054107">
    <property type="component" value="Unassembled WGS sequence"/>
</dbReference>
<sequence>MSSSFELDEIIEPTDVQFFKFSGLVPNVTVSTQEEPFDISKYPASVSLLACSSFIFASTKTLRTAILATEKGETTPLPNETVFVPLAKAIRHVRFSADEKHILIALEGGSVSVYNTDDIQNQKGNVNPINSFELGNEITDLKPNPCAHGNIAAVLYKNQQCALIDFTTGTTKCTFPLDNITAICWSFRGKQIVCGKSDGGLELFDIQGAMKGSLSIPEAMSAGHGTEAENRYVCDVMWIDNNIFLALYARKRNTDDDDYINDGYIINRKPAAGSEPVYTRLAEITPIFSVEGRGNHFYVEIIRGLGKEIKHLIIIANAATNEISVVGQSENDEWATWGLPENGQASLHLSEKTLLDTYPVGLAIDYTADEKLPPFDSSEKDVPVEPMPVFYYLNNEGEIAAYSCYNIELAKRGGSFKDEDTAATTTTVTSTANSATSPPSSGFSAFGAAAASAGGSFVDLLSGKSVSPAVSSPGATSGFGSFGSFGSAAAVPSFSNLGSAPKISGGFGSSSAFNNAAPSFGSPTGFGSATNNNSTLQFGSTSSFGAANQSSLPAFGSTSSFSVNANKTSASSFGSSSSSNSAKNTISPLIETTTTVAKETTPEKPTTTSIPPEPSVSLLDLGSLSTSSEDKKPETSNAETKPTAFGFTSTVGGGGFGSLAKNTVPGAKSPSTTIPSVSAFGTATTTPGATSLFGSASTTKASNTPTPTTITPNITSTFGTTSSIGTGSFGSLSSKTSPGIKSPASVKTTTTTTSTSASAATINPSAPTFKAPITTTRPANPVVSPSSAKDNAAESTAEKLKPTAEEGMAKGYEELYITVTDEIDQLKAFHNKLTLTMKAHTMSLEAKSASDLKDKDILWNLNETARLGNIADELVSSIKSEESSSQQIKQQVSILLQNCKKSMDKKEDVKYLLSKNIDSKVVDILDNRELDVETKKSLLELRSKSEACDNVIEDLEFKMEENKKINKIRDAHNAGSLSMYTLHRTIRDIEREITHTENSLTEYDQKIASIKLNNSRIKARRGASGISWSDLSDSEQDEDEERSLTPAVIEQTTRYLRRYQFLDAISNEISKSGPIHTSIE</sequence>
<keyword evidence="7" id="KW-1185">Reference proteome</keyword>
<name>A0A0B7NTY6_9FUNG</name>
<organism evidence="6 7">
    <name type="scientific">Parasitella parasitica</name>
    <dbReference type="NCBI Taxonomy" id="35722"/>
    <lineage>
        <taxon>Eukaryota</taxon>
        <taxon>Fungi</taxon>
        <taxon>Fungi incertae sedis</taxon>
        <taxon>Mucoromycota</taxon>
        <taxon>Mucoromycotina</taxon>
        <taxon>Mucoromycetes</taxon>
        <taxon>Mucorales</taxon>
        <taxon>Mucorineae</taxon>
        <taxon>Mucoraceae</taxon>
        <taxon>Parasitella</taxon>
    </lineage>
</organism>
<evidence type="ECO:0000256" key="3">
    <source>
        <dbReference type="ARBA" id="ARBA00023242"/>
    </source>
</evidence>
<keyword evidence="2" id="KW-0813">Transport</keyword>
<feature type="region of interest" description="Disordered" evidence="4">
    <location>
        <begin position="686"/>
        <end position="800"/>
    </location>
</feature>
<dbReference type="Pfam" id="PF16755">
    <property type="entry name" value="Beta-prop_NUP159_NUP214"/>
    <property type="match status" value="1"/>
</dbReference>
<feature type="region of interest" description="Disordered" evidence="4">
    <location>
        <begin position="571"/>
        <end position="646"/>
    </location>
</feature>
<dbReference type="SUPFAM" id="SSF117289">
    <property type="entry name" value="Nucleoporin domain"/>
    <property type="match status" value="1"/>
</dbReference>
<accession>A0A0B7NTY6</accession>
<dbReference type="OrthoDB" id="248320at2759"/>
<evidence type="ECO:0000256" key="2">
    <source>
        <dbReference type="ARBA" id="ARBA00022448"/>
    </source>
</evidence>
<feature type="compositionally biased region" description="Polar residues" evidence="4">
    <location>
        <begin position="773"/>
        <end position="789"/>
    </location>
</feature>
<dbReference type="Gene3D" id="2.130.10.10">
    <property type="entry name" value="YVTN repeat-like/Quinoprotein amine dehydrogenase"/>
    <property type="match status" value="1"/>
</dbReference>
<evidence type="ECO:0000259" key="5">
    <source>
        <dbReference type="Pfam" id="PF16755"/>
    </source>
</evidence>
<protein>
    <recommendedName>
        <fullName evidence="5">Nucleoporin Nup159/Nup146 N-terminal domain-containing protein</fullName>
    </recommendedName>
</protein>
<feature type="domain" description="Nucleoporin Nup159/Nup146 N-terminal" evidence="5">
    <location>
        <begin position="52"/>
        <end position="398"/>
    </location>
</feature>
<dbReference type="GO" id="GO:0005634">
    <property type="term" value="C:nucleus"/>
    <property type="evidence" value="ECO:0007669"/>
    <property type="project" value="UniProtKB-SubCell"/>
</dbReference>
<comment type="subcellular location">
    <subcellularLocation>
        <location evidence="1">Nucleus</location>
    </subcellularLocation>
</comment>
<dbReference type="InterPro" id="IPR015943">
    <property type="entry name" value="WD40/YVTN_repeat-like_dom_sf"/>
</dbReference>
<dbReference type="STRING" id="35722.A0A0B7NTY6"/>
<feature type="compositionally biased region" description="Low complexity" evidence="4">
    <location>
        <begin position="571"/>
        <end position="627"/>
    </location>
</feature>
<keyword evidence="3" id="KW-0539">Nucleus</keyword>
<evidence type="ECO:0000256" key="1">
    <source>
        <dbReference type="ARBA" id="ARBA00004123"/>
    </source>
</evidence>
<evidence type="ECO:0000313" key="6">
    <source>
        <dbReference type="EMBL" id="CEP18940.1"/>
    </source>
</evidence>
<reference evidence="6 7" key="1">
    <citation type="submission" date="2014-09" db="EMBL/GenBank/DDBJ databases">
        <authorList>
            <person name="Ellenberger Sabrina"/>
        </authorList>
    </citation>
    <scope>NUCLEOTIDE SEQUENCE [LARGE SCALE GENOMIC DNA]</scope>
    <source>
        <strain evidence="6 7">CBS 412.66</strain>
    </source>
</reference>
<dbReference type="AlphaFoldDB" id="A0A0B7NTY6"/>
<dbReference type="InterPro" id="IPR039462">
    <property type="entry name" value="Nup159/Nup146_N"/>
</dbReference>
<proteinExistence type="predicted"/>
<feature type="compositionally biased region" description="Low complexity" evidence="4">
    <location>
        <begin position="686"/>
        <end position="734"/>
    </location>
</feature>
<evidence type="ECO:0000313" key="7">
    <source>
        <dbReference type="Proteomes" id="UP000054107"/>
    </source>
</evidence>